<dbReference type="Proteomes" id="UP000435112">
    <property type="component" value="Unassembled WGS sequence"/>
</dbReference>
<evidence type="ECO:0000313" key="6">
    <source>
        <dbReference type="Proteomes" id="UP000435112"/>
    </source>
</evidence>
<gene>
    <name evidence="2" type="ORF">PR001_g27337</name>
    <name evidence="1" type="ORF">PR002_g27474</name>
    <name evidence="3" type="ORF">PR003_g28515</name>
</gene>
<dbReference type="AlphaFoldDB" id="A0A6A3HIZ9"/>
<keyword evidence="5" id="KW-1185">Reference proteome</keyword>
<dbReference type="EMBL" id="QXFU01004339">
    <property type="protein sequence ID" value="KAE8969307.1"/>
    <property type="molecule type" value="Genomic_DNA"/>
</dbReference>
<evidence type="ECO:0000313" key="2">
    <source>
        <dbReference type="EMBL" id="KAE8970004.1"/>
    </source>
</evidence>
<reference evidence="4 6" key="1">
    <citation type="submission" date="2018-09" db="EMBL/GenBank/DDBJ databases">
        <title>Genomic investigation of the strawberry pathogen Phytophthora fragariae indicates pathogenicity is determined by transcriptional variation in three key races.</title>
        <authorList>
            <person name="Adams T.M."/>
            <person name="Armitage A.D."/>
            <person name="Sobczyk M.K."/>
            <person name="Bates H.J."/>
            <person name="Dunwell J.M."/>
            <person name="Nellist C.F."/>
            <person name="Harrison R.J."/>
        </authorList>
    </citation>
    <scope>NUCLEOTIDE SEQUENCE [LARGE SCALE GENOMIC DNA]</scope>
    <source>
        <strain evidence="2 4">SCRP249</strain>
        <strain evidence="1 6">SCRP324</strain>
        <strain evidence="3 5">SCRP333</strain>
    </source>
</reference>
<evidence type="ECO:0000313" key="1">
    <source>
        <dbReference type="EMBL" id="KAE8969307.1"/>
    </source>
</evidence>
<dbReference type="Proteomes" id="UP000429607">
    <property type="component" value="Unassembled WGS sequence"/>
</dbReference>
<name>A0A6A3HIZ9_9STRA</name>
<protein>
    <submittedName>
        <fullName evidence="1">Uncharacterized protein</fullName>
    </submittedName>
</protein>
<proteinExistence type="predicted"/>
<dbReference type="Proteomes" id="UP000434957">
    <property type="component" value="Unassembled WGS sequence"/>
</dbReference>
<accession>A0A6A3HIZ9</accession>
<dbReference type="EMBL" id="QXFV01004374">
    <property type="protein sequence ID" value="KAE8970004.1"/>
    <property type="molecule type" value="Genomic_DNA"/>
</dbReference>
<dbReference type="EMBL" id="QXFT01004361">
    <property type="protein sequence ID" value="KAE9278470.1"/>
    <property type="molecule type" value="Genomic_DNA"/>
</dbReference>
<organism evidence="1 6">
    <name type="scientific">Phytophthora rubi</name>
    <dbReference type="NCBI Taxonomy" id="129364"/>
    <lineage>
        <taxon>Eukaryota</taxon>
        <taxon>Sar</taxon>
        <taxon>Stramenopiles</taxon>
        <taxon>Oomycota</taxon>
        <taxon>Peronosporomycetes</taxon>
        <taxon>Peronosporales</taxon>
        <taxon>Peronosporaceae</taxon>
        <taxon>Phytophthora</taxon>
    </lineage>
</organism>
<comment type="caution">
    <text evidence="1">The sequence shown here is derived from an EMBL/GenBank/DDBJ whole genome shotgun (WGS) entry which is preliminary data.</text>
</comment>
<sequence>MNVALGLTCINISISLLLTIADYVVLGYSESTSTTADQCWQRTAHTFFRTYCNYASSYVFSAPNERSLERHTVPNASKGVHQQPE</sequence>
<evidence type="ECO:0000313" key="3">
    <source>
        <dbReference type="EMBL" id="KAE9278470.1"/>
    </source>
</evidence>
<evidence type="ECO:0000313" key="5">
    <source>
        <dbReference type="Proteomes" id="UP000434957"/>
    </source>
</evidence>
<evidence type="ECO:0000313" key="4">
    <source>
        <dbReference type="Proteomes" id="UP000429607"/>
    </source>
</evidence>